<comment type="caution">
    <text evidence="4">The sequence shown here is derived from an EMBL/GenBank/DDBJ whole genome shotgun (WGS) entry which is preliminary data.</text>
</comment>
<feature type="domain" description="DUF3945" evidence="2">
    <location>
        <begin position="399"/>
        <end position="450"/>
    </location>
</feature>
<organism evidence="4 5">
    <name type="scientific">Bacteroides uniformis</name>
    <dbReference type="NCBI Taxonomy" id="820"/>
    <lineage>
        <taxon>Bacteria</taxon>
        <taxon>Pseudomonadati</taxon>
        <taxon>Bacteroidota</taxon>
        <taxon>Bacteroidia</taxon>
        <taxon>Bacteroidales</taxon>
        <taxon>Bacteroidaceae</taxon>
        <taxon>Bacteroides</taxon>
    </lineage>
</organism>
<evidence type="ECO:0000259" key="3">
    <source>
        <dbReference type="Pfam" id="PF13351"/>
    </source>
</evidence>
<dbReference type="InterPro" id="IPR025222">
    <property type="entry name" value="DUF3945"/>
</dbReference>
<gene>
    <name evidence="4" type="ORF">GAP55_17310</name>
</gene>
<feature type="region of interest" description="Disordered" evidence="1">
    <location>
        <begin position="139"/>
        <end position="191"/>
    </location>
</feature>
<feature type="region of interest" description="Disordered" evidence="1">
    <location>
        <begin position="1"/>
        <end position="22"/>
    </location>
</feature>
<accession>A0A7J5HI89</accession>
<feature type="compositionally biased region" description="Basic and acidic residues" evidence="1">
    <location>
        <begin position="139"/>
        <end position="160"/>
    </location>
</feature>
<reference evidence="4 5" key="1">
    <citation type="journal article" date="2019" name="Nat. Med.">
        <title>A library of human gut bacterial isolates paired with longitudinal multiomics data enables mechanistic microbiome research.</title>
        <authorList>
            <person name="Poyet M."/>
            <person name="Groussin M."/>
            <person name="Gibbons S.M."/>
            <person name="Avila-Pacheco J."/>
            <person name="Jiang X."/>
            <person name="Kearney S.M."/>
            <person name="Perrotta A.R."/>
            <person name="Berdy B."/>
            <person name="Zhao S."/>
            <person name="Lieberman T.D."/>
            <person name="Swanson P.K."/>
            <person name="Smith M."/>
            <person name="Roesemann S."/>
            <person name="Alexander J.E."/>
            <person name="Rich S.A."/>
            <person name="Livny J."/>
            <person name="Vlamakis H."/>
            <person name="Clish C."/>
            <person name="Bullock K."/>
            <person name="Deik A."/>
            <person name="Scott J."/>
            <person name="Pierce K.A."/>
            <person name="Xavier R.J."/>
            <person name="Alm E.J."/>
        </authorList>
    </citation>
    <scope>NUCLEOTIDE SEQUENCE [LARGE SCALE GENOMIC DNA]</scope>
    <source>
        <strain evidence="4 5">BIOML-A11</strain>
    </source>
</reference>
<dbReference type="InterPro" id="IPR025343">
    <property type="entry name" value="DUF4099"/>
</dbReference>
<evidence type="ECO:0000313" key="4">
    <source>
        <dbReference type="EMBL" id="KAB4210344.1"/>
    </source>
</evidence>
<feature type="region of interest" description="Disordered" evidence="1">
    <location>
        <begin position="584"/>
        <end position="612"/>
    </location>
</feature>
<feature type="compositionally biased region" description="Low complexity" evidence="1">
    <location>
        <begin position="591"/>
        <end position="602"/>
    </location>
</feature>
<feature type="domain" description="DUF3945" evidence="2">
    <location>
        <begin position="527"/>
        <end position="578"/>
    </location>
</feature>
<dbReference type="AlphaFoldDB" id="A0A7J5HI89"/>
<evidence type="ECO:0000256" key="1">
    <source>
        <dbReference type="SAM" id="MobiDB-lite"/>
    </source>
</evidence>
<feature type="domain" description="DUF3945" evidence="2">
    <location>
        <begin position="337"/>
        <end position="390"/>
    </location>
</feature>
<feature type="compositionally biased region" description="Low complexity" evidence="1">
    <location>
        <begin position="166"/>
        <end position="190"/>
    </location>
</feature>
<evidence type="ECO:0000313" key="5">
    <source>
        <dbReference type="Proteomes" id="UP000466952"/>
    </source>
</evidence>
<feature type="domain" description="DUF4099" evidence="3">
    <location>
        <begin position="196"/>
        <end position="279"/>
    </location>
</feature>
<dbReference type="RefSeq" id="WP_132039452.1">
    <property type="nucleotide sequence ID" value="NZ_WCTR01000014.1"/>
</dbReference>
<proteinExistence type="predicted"/>
<evidence type="ECO:0000259" key="2">
    <source>
        <dbReference type="Pfam" id="PF13101"/>
    </source>
</evidence>
<protein>
    <submittedName>
        <fullName evidence="4">DUF3945 domain-containing protein</fullName>
    </submittedName>
</protein>
<dbReference type="Pfam" id="PF13351">
    <property type="entry name" value="DUF4099"/>
    <property type="match status" value="1"/>
</dbReference>
<feature type="domain" description="DUF3945" evidence="2">
    <location>
        <begin position="461"/>
        <end position="513"/>
    </location>
</feature>
<name>A0A7J5HI89_BACUN</name>
<dbReference type="Proteomes" id="UP000466952">
    <property type="component" value="Unassembled WGS sequence"/>
</dbReference>
<dbReference type="Pfam" id="PF13101">
    <property type="entry name" value="DUF3945"/>
    <property type="match status" value="4"/>
</dbReference>
<sequence>MAQEKSPNGKPRRPRKPKAANDAPLVEQITELMMVHNKSAPKAGVQVVSEIDKDGKVKTVPADEKNENSFLKFDKNSSILENFIKNFWSQLKEPTHFRLLRMTFHDYKVNKQAIKDLAEGKKTDAVKEFLKRYEIRPRENKKEQSVNQKEKTAMADKETQPQEPLQQSEVQQAAQQQQQPQAQQAAQESQGPHYRYNENMVNWEELEKVGISKASLEQQGLLDSMLKGYKTNKLVPLTIHLSGLLTAKLDARLSLIPQQDGQVGLAIHGIRKEPQLERPYFGFNFNEEDKKNLRETGNMGRVAELNLRGSEYTPCLISIDKNTNELVAVRQEHVYIPQEVSGVRLTDEEIRLLKEGQPVKVEGMTSKAGKEFDATLQYSAERRGLEFIFPKNQVFNEKSIGGVPLSPTQIKMLSEGHTILVEDMKFKNRDGAFSAFVTIDQMTGRPNYTRHNPETGEIYIPKEICNVQLTAEDKEVLRKGQAVYLENMINRKGEEFSAFVKLDMNTGRTMYSRTPDGFNEQQAPRIPAEVYGHVFTAQEKANLQDGKTLLVEGLKNNGQTFSSYLKVNPYSGQLQYFQENPDIRRDTSRRAAQADTAQGQQQEQKKGAKQAV</sequence>
<dbReference type="EMBL" id="WCTR01000014">
    <property type="protein sequence ID" value="KAB4210344.1"/>
    <property type="molecule type" value="Genomic_DNA"/>
</dbReference>